<evidence type="ECO:0000313" key="4">
    <source>
        <dbReference type="Proteomes" id="UP000247810"/>
    </source>
</evidence>
<sequence length="214" mass="23280">MTPTRLRCHSARRGLLGLGVRSAYLRSINMSPLSQRISPLTSTFTTSPPMQACPSHSPAPLPSPLQATFWTARSTWKRASLNTLRCLVGCTLGDFSMLWFLQAYYPALGMGAIMGASMTSGILSSILLETTLLRLGRDQLPWRAAFRTATGMSLISMLAMECAETAVDCHLTGGCVVLDDPRFWGAAAVSVTAGFLAALPYNYVRLRRYGRACH</sequence>
<evidence type="ECO:0000259" key="2">
    <source>
        <dbReference type="Pfam" id="PF14342"/>
    </source>
</evidence>
<evidence type="ECO:0000313" key="3">
    <source>
        <dbReference type="EMBL" id="PYH98421.1"/>
    </source>
</evidence>
<dbReference type="OrthoDB" id="2128064at2759"/>
<keyword evidence="1" id="KW-0812">Transmembrane</keyword>
<gene>
    <name evidence="3" type="ORF">BO71DRAFT_395220</name>
</gene>
<dbReference type="InterPro" id="IPR025509">
    <property type="entry name" value="DUF4396"/>
</dbReference>
<keyword evidence="1" id="KW-0472">Membrane</keyword>
<reference evidence="3 4" key="1">
    <citation type="submission" date="2018-02" db="EMBL/GenBank/DDBJ databases">
        <title>The genomes of Aspergillus section Nigri reveals drivers in fungal speciation.</title>
        <authorList>
            <consortium name="DOE Joint Genome Institute"/>
            <person name="Vesth T.C."/>
            <person name="Nybo J."/>
            <person name="Theobald S."/>
            <person name="Brandl J."/>
            <person name="Frisvad J.C."/>
            <person name="Nielsen K.F."/>
            <person name="Lyhne E.K."/>
            <person name="Kogle M.E."/>
            <person name="Kuo A."/>
            <person name="Riley R."/>
            <person name="Clum A."/>
            <person name="Nolan M."/>
            <person name="Lipzen A."/>
            <person name="Salamov A."/>
            <person name="Henrissat B."/>
            <person name="Wiebenga A."/>
            <person name="De vries R.P."/>
            <person name="Grigoriev I.V."/>
            <person name="Mortensen U.H."/>
            <person name="Andersen M.R."/>
            <person name="Baker S.E."/>
        </authorList>
    </citation>
    <scope>NUCLEOTIDE SEQUENCE [LARGE SCALE GENOMIC DNA]</scope>
    <source>
        <strain evidence="3 4">CBS 707.79</strain>
    </source>
</reference>
<keyword evidence="4" id="KW-1185">Reference proteome</keyword>
<keyword evidence="1" id="KW-1133">Transmembrane helix</keyword>
<feature type="transmembrane region" description="Helical" evidence="1">
    <location>
        <begin position="107"/>
        <end position="128"/>
    </location>
</feature>
<feature type="transmembrane region" description="Helical" evidence="1">
    <location>
        <begin position="183"/>
        <end position="204"/>
    </location>
</feature>
<name>A0A319DLK9_9EURO</name>
<dbReference type="VEuPathDB" id="FungiDB:BO71DRAFT_395220"/>
<feature type="transmembrane region" description="Helical" evidence="1">
    <location>
        <begin position="83"/>
        <end position="101"/>
    </location>
</feature>
<evidence type="ECO:0000256" key="1">
    <source>
        <dbReference type="SAM" id="Phobius"/>
    </source>
</evidence>
<dbReference type="EMBL" id="KZ825811">
    <property type="protein sequence ID" value="PYH98421.1"/>
    <property type="molecule type" value="Genomic_DNA"/>
</dbReference>
<accession>A0A319DLK9</accession>
<proteinExistence type="predicted"/>
<feature type="domain" description="DUF4396" evidence="2">
    <location>
        <begin position="75"/>
        <end position="210"/>
    </location>
</feature>
<dbReference type="Pfam" id="PF14342">
    <property type="entry name" value="DUF4396"/>
    <property type="match status" value="1"/>
</dbReference>
<organism evidence="3 4">
    <name type="scientific">Aspergillus ellipticus CBS 707.79</name>
    <dbReference type="NCBI Taxonomy" id="1448320"/>
    <lineage>
        <taxon>Eukaryota</taxon>
        <taxon>Fungi</taxon>
        <taxon>Dikarya</taxon>
        <taxon>Ascomycota</taxon>
        <taxon>Pezizomycotina</taxon>
        <taxon>Eurotiomycetes</taxon>
        <taxon>Eurotiomycetidae</taxon>
        <taxon>Eurotiales</taxon>
        <taxon>Aspergillaceae</taxon>
        <taxon>Aspergillus</taxon>
        <taxon>Aspergillus subgen. Circumdati</taxon>
    </lineage>
</organism>
<dbReference type="AlphaFoldDB" id="A0A319DLK9"/>
<dbReference type="STRING" id="1448320.A0A319DLK9"/>
<feature type="transmembrane region" description="Helical" evidence="1">
    <location>
        <begin position="140"/>
        <end position="160"/>
    </location>
</feature>
<dbReference type="Proteomes" id="UP000247810">
    <property type="component" value="Unassembled WGS sequence"/>
</dbReference>
<protein>
    <recommendedName>
        <fullName evidence="2">DUF4396 domain-containing protein</fullName>
    </recommendedName>
</protein>